<dbReference type="EMBL" id="LWQU01000204">
    <property type="protein sequence ID" value="OAN43874.1"/>
    <property type="molecule type" value="Genomic_DNA"/>
</dbReference>
<evidence type="ECO:0000259" key="6">
    <source>
        <dbReference type="Pfam" id="PF05175"/>
    </source>
</evidence>
<evidence type="ECO:0000256" key="2">
    <source>
        <dbReference type="ARBA" id="ARBA00022552"/>
    </source>
</evidence>
<evidence type="ECO:0000313" key="7">
    <source>
        <dbReference type="EMBL" id="OAN43874.1"/>
    </source>
</evidence>
<keyword evidence="2" id="KW-0698">rRNA processing</keyword>
<dbReference type="SUPFAM" id="SSF53335">
    <property type="entry name" value="S-adenosyl-L-methionine-dependent methyltransferases"/>
    <property type="match status" value="1"/>
</dbReference>
<evidence type="ECO:0000313" key="8">
    <source>
        <dbReference type="Proteomes" id="UP000078543"/>
    </source>
</evidence>
<dbReference type="OrthoDB" id="9816072at2"/>
<gene>
    <name evidence="7" type="ORF">A6A05_17860</name>
</gene>
<accession>A0A178M7K2</accession>
<dbReference type="GO" id="GO:0006364">
    <property type="term" value="P:rRNA processing"/>
    <property type="evidence" value="ECO:0007669"/>
    <property type="project" value="UniProtKB-KW"/>
</dbReference>
<dbReference type="GO" id="GO:0008757">
    <property type="term" value="F:S-adenosylmethionine-dependent methyltransferase activity"/>
    <property type="evidence" value="ECO:0007669"/>
    <property type="project" value="InterPro"/>
</dbReference>
<dbReference type="Pfam" id="PF05175">
    <property type="entry name" value="MTS"/>
    <property type="match status" value="1"/>
</dbReference>
<dbReference type="InterPro" id="IPR046977">
    <property type="entry name" value="RsmC/RlmG"/>
</dbReference>
<dbReference type="Proteomes" id="UP000078543">
    <property type="component" value="Unassembled WGS sequence"/>
</dbReference>
<dbReference type="InterPro" id="IPR002052">
    <property type="entry name" value="DNA_methylase_N6_adenine_CS"/>
</dbReference>
<name>A0A178M7K2_9PROT</name>
<evidence type="ECO:0000256" key="1">
    <source>
        <dbReference type="ARBA" id="ARBA00022490"/>
    </source>
</evidence>
<dbReference type="STRING" id="1437059.A6A05_17860"/>
<dbReference type="InterPro" id="IPR029063">
    <property type="entry name" value="SAM-dependent_MTases_sf"/>
</dbReference>
<organism evidence="7 8">
    <name type="scientific">Magnetospirillum moscoviense</name>
    <dbReference type="NCBI Taxonomy" id="1437059"/>
    <lineage>
        <taxon>Bacteria</taxon>
        <taxon>Pseudomonadati</taxon>
        <taxon>Pseudomonadota</taxon>
        <taxon>Alphaproteobacteria</taxon>
        <taxon>Rhodospirillales</taxon>
        <taxon>Rhodospirillaceae</taxon>
        <taxon>Magnetospirillum</taxon>
    </lineage>
</organism>
<reference evidence="7 8" key="1">
    <citation type="submission" date="2016-04" db="EMBL/GenBank/DDBJ databases">
        <title>Draft genome sequence of freshwater magnetotactic bacteria Magnetospirillum marisnigri SP-1 and Magnetospirillum moscoviense BB-1.</title>
        <authorList>
            <person name="Koziaeva V."/>
            <person name="Dziuba M.V."/>
            <person name="Ivanov T.M."/>
            <person name="Kuznetsov B."/>
            <person name="Grouzdev D.S."/>
        </authorList>
    </citation>
    <scope>NUCLEOTIDE SEQUENCE [LARGE SCALE GENOMIC DNA]</scope>
    <source>
        <strain evidence="7 8">BB-1</strain>
    </source>
</reference>
<evidence type="ECO:0000256" key="3">
    <source>
        <dbReference type="ARBA" id="ARBA00022603"/>
    </source>
</evidence>
<dbReference type="Gene3D" id="3.40.50.150">
    <property type="entry name" value="Vaccinia Virus protein VP39"/>
    <property type="match status" value="1"/>
</dbReference>
<dbReference type="PROSITE" id="PS00092">
    <property type="entry name" value="N6_MTASE"/>
    <property type="match status" value="1"/>
</dbReference>
<keyword evidence="4 7" id="KW-0808">Transferase</keyword>
<protein>
    <submittedName>
        <fullName evidence="7">16S rRNA methyltransferase</fullName>
    </submittedName>
</protein>
<comment type="caution">
    <text evidence="7">The sequence shown here is derived from an EMBL/GenBank/DDBJ whole genome shotgun (WGS) entry which is preliminary data.</text>
</comment>
<dbReference type="CDD" id="cd02440">
    <property type="entry name" value="AdoMet_MTases"/>
    <property type="match status" value="1"/>
</dbReference>
<evidence type="ECO:0000256" key="4">
    <source>
        <dbReference type="ARBA" id="ARBA00022679"/>
    </source>
</evidence>
<dbReference type="GO" id="GO:0003676">
    <property type="term" value="F:nucleic acid binding"/>
    <property type="evidence" value="ECO:0007669"/>
    <property type="project" value="InterPro"/>
</dbReference>
<keyword evidence="8" id="KW-1185">Reference proteome</keyword>
<dbReference type="GO" id="GO:0032259">
    <property type="term" value="P:methylation"/>
    <property type="evidence" value="ECO:0007669"/>
    <property type="project" value="UniProtKB-KW"/>
</dbReference>
<dbReference type="PANTHER" id="PTHR47816">
    <property type="entry name" value="RIBOSOMAL RNA SMALL SUBUNIT METHYLTRANSFERASE C"/>
    <property type="match status" value="1"/>
</dbReference>
<sequence>MRATADDALAGDWRDILVCEQGFKPEFDRLTAAGLKPVARLDGAFPAGLVLLTKHKGENRANIARAWDLLEPGGLLMVCGANALGAASTQREFEAAFGLDGNLSKHNARTFWCHKADGAAPAILAEWHQGGRPRAVADSGFVARAGGFSPDHVDPGSRLLMDTLPANLAGRVADLGGGWGYLAVELLRRFPAITAIDLFEAETGSLEDCATNLAALVPERAACVSARWHDVTAGLPPTDPYDWIVTNPPFHEGAKPDPTIGQAFIKAAWKSIRRRGKLVLVANRHLPYEAELKRLFREVECLTDQAGYKVLLASDRIEARR</sequence>
<feature type="domain" description="Methyltransferase small" evidence="6">
    <location>
        <begin position="141"/>
        <end position="311"/>
    </location>
</feature>
<dbReference type="InterPro" id="IPR007848">
    <property type="entry name" value="Small_mtfrase_dom"/>
</dbReference>
<keyword evidence="3 7" id="KW-0489">Methyltransferase</keyword>
<keyword evidence="5" id="KW-0949">S-adenosyl-L-methionine</keyword>
<proteinExistence type="predicted"/>
<dbReference type="AlphaFoldDB" id="A0A178M7K2"/>
<keyword evidence="1" id="KW-0963">Cytoplasm</keyword>
<dbReference type="PANTHER" id="PTHR47816:SF4">
    <property type="entry name" value="RIBOSOMAL RNA SMALL SUBUNIT METHYLTRANSFERASE C"/>
    <property type="match status" value="1"/>
</dbReference>
<dbReference type="GO" id="GO:0008170">
    <property type="term" value="F:N-methyltransferase activity"/>
    <property type="evidence" value="ECO:0007669"/>
    <property type="project" value="UniProtKB-ARBA"/>
</dbReference>
<evidence type="ECO:0000256" key="5">
    <source>
        <dbReference type="ARBA" id="ARBA00022691"/>
    </source>
</evidence>